<accession>A0ABQ9L6Z8</accession>
<feature type="domain" description="Retrotransposon gag" evidence="1">
    <location>
        <begin position="134"/>
        <end position="198"/>
    </location>
</feature>
<evidence type="ECO:0000313" key="2">
    <source>
        <dbReference type="EMBL" id="KAJ9160432.1"/>
    </source>
</evidence>
<evidence type="ECO:0000313" key="3">
    <source>
        <dbReference type="Proteomes" id="UP001174677"/>
    </source>
</evidence>
<proteinExistence type="predicted"/>
<organism evidence="2 3">
    <name type="scientific">Hevea brasiliensis</name>
    <name type="common">Para rubber tree</name>
    <name type="synonym">Siphonia brasiliensis</name>
    <dbReference type="NCBI Taxonomy" id="3981"/>
    <lineage>
        <taxon>Eukaryota</taxon>
        <taxon>Viridiplantae</taxon>
        <taxon>Streptophyta</taxon>
        <taxon>Embryophyta</taxon>
        <taxon>Tracheophyta</taxon>
        <taxon>Spermatophyta</taxon>
        <taxon>Magnoliopsida</taxon>
        <taxon>eudicotyledons</taxon>
        <taxon>Gunneridae</taxon>
        <taxon>Pentapetalae</taxon>
        <taxon>rosids</taxon>
        <taxon>fabids</taxon>
        <taxon>Malpighiales</taxon>
        <taxon>Euphorbiaceae</taxon>
        <taxon>Crotonoideae</taxon>
        <taxon>Micrandreae</taxon>
        <taxon>Hevea</taxon>
    </lineage>
</organism>
<evidence type="ECO:0000259" key="1">
    <source>
        <dbReference type="Pfam" id="PF03732"/>
    </source>
</evidence>
<name>A0ABQ9L6Z8_HEVBR</name>
<reference evidence="2" key="1">
    <citation type="journal article" date="2023" name="Plant Biotechnol. J.">
        <title>Chromosome-level wild Hevea brasiliensis genome provides new tools for genomic-assisted breeding and valuable loci to elevate rubber yield.</title>
        <authorList>
            <person name="Cheng H."/>
            <person name="Song X."/>
            <person name="Hu Y."/>
            <person name="Wu T."/>
            <person name="Yang Q."/>
            <person name="An Z."/>
            <person name="Feng S."/>
            <person name="Deng Z."/>
            <person name="Wu W."/>
            <person name="Zeng X."/>
            <person name="Tu M."/>
            <person name="Wang X."/>
            <person name="Huang H."/>
        </authorList>
    </citation>
    <scope>NUCLEOTIDE SEQUENCE</scope>
    <source>
        <strain evidence="2">MT/VB/25A 57/8</strain>
    </source>
</reference>
<comment type="caution">
    <text evidence="2">The sequence shown here is derived from an EMBL/GenBank/DDBJ whole genome shotgun (WGS) entry which is preliminary data.</text>
</comment>
<dbReference type="EMBL" id="JARPOI010000014">
    <property type="protein sequence ID" value="KAJ9160432.1"/>
    <property type="molecule type" value="Genomic_DNA"/>
</dbReference>
<dbReference type="Proteomes" id="UP001174677">
    <property type="component" value="Chromosome 14"/>
</dbReference>
<sequence>MPNTRMDTRFDSLEGTVSTLEDGFAKLHTDHELFHSKFAAIEDLLSTIARGKTVLPESEVTPSPTSIPLPSAPASFSDGFVCCPKEFQNLDQTLLTARRIELPLFDGTDLLGWLTRAEQFFELNGTRSEHKIHLAVICMDGNTVHWLRWLRQRLPTLTWEQFSMEPLNRYGSDGITSPYERMAAVKQTGTVDAYIDDFVARAA</sequence>
<keyword evidence="3" id="KW-1185">Reference proteome</keyword>
<gene>
    <name evidence="2" type="ORF">P3X46_025833</name>
</gene>
<dbReference type="Pfam" id="PF03732">
    <property type="entry name" value="Retrotrans_gag"/>
    <property type="match status" value="1"/>
</dbReference>
<dbReference type="InterPro" id="IPR005162">
    <property type="entry name" value="Retrotrans_gag_dom"/>
</dbReference>
<protein>
    <recommendedName>
        <fullName evidence="1">Retrotransposon gag domain-containing protein</fullName>
    </recommendedName>
</protein>